<proteinExistence type="predicted"/>
<dbReference type="KEGG" id="sze:AW14_07525"/>
<protein>
    <recommendedName>
        <fullName evidence="4">Phosphatidate cytidylyltransferase</fullName>
    </recommendedName>
</protein>
<keyword evidence="1" id="KW-0472">Membrane</keyword>
<feature type="transmembrane region" description="Helical" evidence="1">
    <location>
        <begin position="30"/>
        <end position="49"/>
    </location>
</feature>
<sequence>MLTDKQSLILCGVLAVGFFVCGILELLDSLFIKGLLALLLIIILSNFFYTKTKKRKKLRKT</sequence>
<organism evidence="2 3">
    <name type="scientific">Siansivirga zeaxanthinifaciens CC-SAMT-1</name>
    <dbReference type="NCBI Taxonomy" id="1454006"/>
    <lineage>
        <taxon>Bacteria</taxon>
        <taxon>Pseudomonadati</taxon>
        <taxon>Bacteroidota</taxon>
        <taxon>Flavobacteriia</taxon>
        <taxon>Flavobacteriales</taxon>
        <taxon>Flavobacteriaceae</taxon>
        <taxon>Siansivirga</taxon>
    </lineage>
</organism>
<keyword evidence="3" id="KW-1185">Reference proteome</keyword>
<dbReference type="Proteomes" id="UP000032229">
    <property type="component" value="Chromosome"/>
</dbReference>
<evidence type="ECO:0008006" key="4">
    <source>
        <dbReference type="Google" id="ProtNLM"/>
    </source>
</evidence>
<accession>A0A0C5W0M2</accession>
<dbReference type="EMBL" id="CP007202">
    <property type="protein sequence ID" value="AJR04856.1"/>
    <property type="molecule type" value="Genomic_DNA"/>
</dbReference>
<keyword evidence="1" id="KW-0812">Transmembrane</keyword>
<keyword evidence="1" id="KW-1133">Transmembrane helix</keyword>
<dbReference type="HOGENOM" id="CLU_2920256_0_0_10"/>
<evidence type="ECO:0000313" key="2">
    <source>
        <dbReference type="EMBL" id="AJR04856.1"/>
    </source>
</evidence>
<dbReference type="STRING" id="1454006.AW14_07525"/>
<reference evidence="2 3" key="1">
    <citation type="submission" date="2014-02" db="EMBL/GenBank/DDBJ databases">
        <authorList>
            <person name="Young C.-C."/>
            <person name="Hameed A."/>
            <person name="Huang H.-C."/>
            <person name="Shahina M."/>
        </authorList>
    </citation>
    <scope>NUCLEOTIDE SEQUENCE [LARGE SCALE GENOMIC DNA]</scope>
    <source>
        <strain evidence="2 3">CC-SAMT-1</strain>
    </source>
</reference>
<feature type="transmembrane region" description="Helical" evidence="1">
    <location>
        <begin position="7"/>
        <end position="24"/>
    </location>
</feature>
<evidence type="ECO:0000256" key="1">
    <source>
        <dbReference type="SAM" id="Phobius"/>
    </source>
</evidence>
<evidence type="ECO:0000313" key="3">
    <source>
        <dbReference type="Proteomes" id="UP000032229"/>
    </source>
</evidence>
<gene>
    <name evidence="2" type="ORF">AW14_07525</name>
</gene>
<dbReference type="AlphaFoldDB" id="A0A0C5W0M2"/>
<name>A0A0C5W0M2_9FLAO</name>